<comment type="similarity">
    <text evidence="2 3">Belongs to the peptidase M14 family.</text>
</comment>
<dbReference type="PROSITE" id="PS52035">
    <property type="entry name" value="PEPTIDASE_M14"/>
    <property type="match status" value="1"/>
</dbReference>
<dbReference type="Gene3D" id="3.40.630.10">
    <property type="entry name" value="Zn peptidases"/>
    <property type="match status" value="1"/>
</dbReference>
<comment type="cofactor">
    <cofactor evidence="1">
        <name>Zn(2+)</name>
        <dbReference type="ChEBI" id="CHEBI:29105"/>
    </cofactor>
</comment>
<proteinExistence type="inferred from homology"/>
<sequence>MESQDALGINSDYLDRNDAANLKSLIPEAMPLFNLRTQGNVLEPEIKPADSNHDDINQQKKNVCKHIKVKEYQCQECQQMIPPGTNHAENQNLFGSIGPHCLLFDSFFESGNLEKAEYVSPTEYNLYLNVDTNTKGHQQWFYFKVKNTFKDKKYTFHIRNFTKPFTLYRSGMKIMMKSKKQEEESEQSQGWVPAGENVCYWKTDIQRSGWRIPGPINLDDEEDDDQILDDINGIDGGAALNTNDNKKGGGNINKIRPSLVNSIMQSNNMQNTKRRKRYFYSLTFQVEFDYDDDIVYFAYSTPYTYSQIFLQMLRIEQLLIDHEGEVGHNVKITESSDKTERQIVTKDIQYDRKILCKTISGLPVPVITLTSRRHKGLEYKKRQAIVISARVHPGETNSNFVFDGFMEYLLQPDGVKELLQNYIFKMIPCLNPDGNVCGNYRSSLAGVDLNRQWVLPNRELHPIVHHMKEMLSNISKERQLLLYCDLHCHSKKKNSFIYGCNTAANGGFTSWTKVRLLPRIIARLCPLFNIKDCRFRVDPGKLGTARVIVWKEYGVTNSFTLENSFYGYTYGKDTIPFKPTDYLLIGENLGRSLYQYRQLLKQIEKELALTNGWLKPKLLLEVTGTPAAEKIATDQEKQLKEEKKRRQIEEYRQNLGLNDLPDINDISIIKSHQTSDEKTRNVYRAKTLGQQGVSVKMVENGLVKQPTNQSDTLIQKPNKLKKNSSSESTKLDTNRKITSQTYLSQDDTKPINNLKKRVLKDENFDQQSNSNNTIKTPLDNDQSKILKLQKFIKTYLKKKSKLNKDECESQIEDRSQQSSKMQYFPDITLKTNTQKLGSKTNANITPKSNKILKYSNVDTSVHSPLKRQRSKSMILDDWRQFFNKTELEVVYDQIKLGVDPNEQEKQQSDGDGSESNISEDNLDIKELYQEIYMRDHLMEKEIQQLKKAEDIVRKDLQKLMEEQKQDCLREPPIIEKSTEIKVQDQKELLTFELKNGINIVSASFNLASTQLQQNSQKVTMKPRAESIKQNELTTQLNLNMQQQSNHNYQRQYNKQVQGSEYQTMPKKSQNILPSNSRRPSSQLGVVNNCPPELGVISFDRIIAGLDDHNRNKEQYAFINQFQYKPQNHSLNNKSRLNNQKQTEKNPYIGNSRVKPQQQQYFNSFKDHQQSRQLNKSILSAQSNIESQNHSGFQQYILKNLRYEDPKVQQAYSKIKPTANTGLETGLSLNYQSTEEIFSKPDSQQLSMMNKRVRVQQVVIDHKNINKTSIGSSSASNAQTMTNKINLQDPYQSHINQSFGIITNNLSIIESTSSQNQVYPRQNVKFSLPTLKNSQNQQQASFILHQDSKKQSLRQGILTSTGADERDYDRPRKEIPGFGIQLGSHNVLNSNVGGNKRKSHFSNLNTVSQSYFDRPTSNRHYQLSNH</sequence>
<keyword evidence="6" id="KW-0645">Protease</keyword>
<dbReference type="PANTHER" id="PTHR12756">
    <property type="entry name" value="CYTOSOLIC CARBOXYPEPTIDASE"/>
    <property type="match status" value="1"/>
</dbReference>
<keyword evidence="7" id="KW-1185">Reference proteome</keyword>
<organism evidence="6 7">
    <name type="scientific">Stylonychia lemnae</name>
    <name type="common">Ciliate</name>
    <dbReference type="NCBI Taxonomy" id="5949"/>
    <lineage>
        <taxon>Eukaryota</taxon>
        <taxon>Sar</taxon>
        <taxon>Alveolata</taxon>
        <taxon>Ciliophora</taxon>
        <taxon>Intramacronucleata</taxon>
        <taxon>Spirotrichea</taxon>
        <taxon>Stichotrichia</taxon>
        <taxon>Sporadotrichida</taxon>
        <taxon>Oxytrichidae</taxon>
        <taxon>Stylonychinae</taxon>
        <taxon>Stylonychia</taxon>
    </lineage>
</organism>
<dbReference type="GO" id="GO:0004181">
    <property type="term" value="F:metallocarboxypeptidase activity"/>
    <property type="evidence" value="ECO:0007669"/>
    <property type="project" value="InterPro"/>
</dbReference>
<dbReference type="InterPro" id="IPR040626">
    <property type="entry name" value="Pepdidase_M14_N"/>
</dbReference>
<dbReference type="InParanoid" id="A0A077ZQQ1"/>
<dbReference type="Proteomes" id="UP000039865">
    <property type="component" value="Unassembled WGS sequence"/>
</dbReference>
<dbReference type="EMBL" id="CCKQ01000626">
    <property type="protein sequence ID" value="CDW71715.1"/>
    <property type="molecule type" value="Genomic_DNA"/>
</dbReference>
<evidence type="ECO:0000313" key="6">
    <source>
        <dbReference type="EMBL" id="CDW71715.1"/>
    </source>
</evidence>
<keyword evidence="6" id="KW-0121">Carboxypeptidase</keyword>
<evidence type="ECO:0000256" key="4">
    <source>
        <dbReference type="SAM" id="MobiDB-lite"/>
    </source>
</evidence>
<name>A0A077ZQQ1_STYLE</name>
<dbReference type="InterPro" id="IPR050821">
    <property type="entry name" value="Cytosolic_carboxypeptidase"/>
</dbReference>
<dbReference type="GO" id="GO:0008270">
    <property type="term" value="F:zinc ion binding"/>
    <property type="evidence" value="ECO:0007669"/>
    <property type="project" value="InterPro"/>
</dbReference>
<dbReference type="GO" id="GO:0006508">
    <property type="term" value="P:proteolysis"/>
    <property type="evidence" value="ECO:0007669"/>
    <property type="project" value="InterPro"/>
</dbReference>
<accession>A0A077ZQQ1</accession>
<evidence type="ECO:0000259" key="5">
    <source>
        <dbReference type="PROSITE" id="PS52035"/>
    </source>
</evidence>
<dbReference type="Pfam" id="PF18027">
    <property type="entry name" value="Pepdidase_M14_N"/>
    <property type="match status" value="1"/>
</dbReference>
<evidence type="ECO:0000256" key="1">
    <source>
        <dbReference type="ARBA" id="ARBA00001947"/>
    </source>
</evidence>
<protein>
    <submittedName>
        <fullName evidence="6">Zinc carboxypeptidase family protein</fullName>
    </submittedName>
</protein>
<dbReference type="OrthoDB" id="10579753at2759"/>
<evidence type="ECO:0000256" key="3">
    <source>
        <dbReference type="PROSITE-ProRule" id="PRU01379"/>
    </source>
</evidence>
<feature type="active site" description="Proton donor/acceptor" evidence="3">
    <location>
        <position position="562"/>
    </location>
</feature>
<evidence type="ECO:0000313" key="7">
    <source>
        <dbReference type="Proteomes" id="UP000039865"/>
    </source>
</evidence>
<reference evidence="6 7" key="1">
    <citation type="submission" date="2014-06" db="EMBL/GenBank/DDBJ databases">
        <authorList>
            <person name="Swart Estienne"/>
        </authorList>
    </citation>
    <scope>NUCLEOTIDE SEQUENCE [LARGE SCALE GENOMIC DNA]</scope>
    <source>
        <strain evidence="6 7">130c</strain>
    </source>
</reference>
<feature type="compositionally biased region" description="Polar residues" evidence="4">
    <location>
        <begin position="909"/>
        <end position="919"/>
    </location>
</feature>
<dbReference type="SUPFAM" id="SSF53187">
    <property type="entry name" value="Zn-dependent exopeptidases"/>
    <property type="match status" value="1"/>
</dbReference>
<feature type="compositionally biased region" description="Polar residues" evidence="4">
    <location>
        <begin position="736"/>
        <end position="745"/>
    </location>
</feature>
<evidence type="ECO:0000256" key="2">
    <source>
        <dbReference type="ARBA" id="ARBA00005988"/>
    </source>
</evidence>
<keyword evidence="6" id="KW-0378">Hydrolase</keyword>
<feature type="region of interest" description="Disordered" evidence="4">
    <location>
        <begin position="898"/>
        <end position="919"/>
    </location>
</feature>
<gene>
    <name evidence="6" type="primary">Contig2284.g2464</name>
    <name evidence="6" type="ORF">STYLEM_663</name>
</gene>
<dbReference type="PANTHER" id="PTHR12756:SF11">
    <property type="entry name" value="CYTOSOLIC CARBOXYPEPTIDASE 1"/>
    <property type="match status" value="1"/>
</dbReference>
<dbReference type="InterPro" id="IPR000834">
    <property type="entry name" value="Peptidase_M14"/>
</dbReference>
<feature type="region of interest" description="Disordered" evidence="4">
    <location>
        <begin position="718"/>
        <end position="749"/>
    </location>
</feature>
<dbReference type="Gene3D" id="2.60.40.3120">
    <property type="match status" value="1"/>
</dbReference>
<feature type="domain" description="Peptidase M14" evidence="5">
    <location>
        <begin position="301"/>
        <end position="607"/>
    </location>
</feature>